<organism evidence="2 3">
    <name type="scientific">Bizionia hallyeonensis</name>
    <dbReference type="NCBI Taxonomy" id="1123757"/>
    <lineage>
        <taxon>Bacteria</taxon>
        <taxon>Pseudomonadati</taxon>
        <taxon>Bacteroidota</taxon>
        <taxon>Flavobacteriia</taxon>
        <taxon>Flavobacteriales</taxon>
        <taxon>Flavobacteriaceae</taxon>
        <taxon>Bizionia</taxon>
    </lineage>
</organism>
<keyword evidence="1" id="KW-0472">Membrane</keyword>
<accession>A0ABW0C957</accession>
<comment type="caution">
    <text evidence="2">The sequence shown here is derived from an EMBL/GenBank/DDBJ whole genome shotgun (WGS) entry which is preliminary data.</text>
</comment>
<keyword evidence="1" id="KW-1133">Transmembrane helix</keyword>
<keyword evidence="3" id="KW-1185">Reference proteome</keyword>
<sequence>MKNFNSIFLGEALSIPEFLLFMVGFGVVMVIVFTLISVGADKSKEVTKNIKNKIEQKKQENALNEDIKMSMRDYQESKNSFQYFSDNKLLNIYEQFQNVTKNSNMEQLALEEELVKRKLIDHSPMHEKLYTINKEFFK</sequence>
<dbReference type="Proteomes" id="UP001596162">
    <property type="component" value="Unassembled WGS sequence"/>
</dbReference>
<proteinExistence type="predicted"/>
<gene>
    <name evidence="2" type="ORF">ACFPH8_14945</name>
</gene>
<evidence type="ECO:0000313" key="2">
    <source>
        <dbReference type="EMBL" id="MFC5196633.1"/>
    </source>
</evidence>
<keyword evidence="1" id="KW-0812">Transmembrane</keyword>
<name>A0ABW0C957_9FLAO</name>
<dbReference type="RefSeq" id="WP_376862251.1">
    <property type="nucleotide sequence ID" value="NZ_JBHSLA010000017.1"/>
</dbReference>
<dbReference type="EMBL" id="JBHSLA010000017">
    <property type="protein sequence ID" value="MFC5196633.1"/>
    <property type="molecule type" value="Genomic_DNA"/>
</dbReference>
<protein>
    <submittedName>
        <fullName evidence="2">Uncharacterized protein</fullName>
    </submittedName>
</protein>
<reference evidence="3" key="1">
    <citation type="journal article" date="2019" name="Int. J. Syst. Evol. Microbiol.">
        <title>The Global Catalogue of Microorganisms (GCM) 10K type strain sequencing project: providing services to taxonomists for standard genome sequencing and annotation.</title>
        <authorList>
            <consortium name="The Broad Institute Genomics Platform"/>
            <consortium name="The Broad Institute Genome Sequencing Center for Infectious Disease"/>
            <person name="Wu L."/>
            <person name="Ma J."/>
        </authorList>
    </citation>
    <scope>NUCLEOTIDE SEQUENCE [LARGE SCALE GENOMIC DNA]</scope>
    <source>
        <strain evidence="3">JCM 17978</strain>
    </source>
</reference>
<evidence type="ECO:0000256" key="1">
    <source>
        <dbReference type="SAM" id="Phobius"/>
    </source>
</evidence>
<evidence type="ECO:0000313" key="3">
    <source>
        <dbReference type="Proteomes" id="UP001596162"/>
    </source>
</evidence>
<feature type="transmembrane region" description="Helical" evidence="1">
    <location>
        <begin position="18"/>
        <end position="40"/>
    </location>
</feature>